<keyword evidence="7" id="KW-0460">Magnesium</keyword>
<evidence type="ECO:0000313" key="15">
    <source>
        <dbReference type="Proteomes" id="UP000034893"/>
    </source>
</evidence>
<reference evidence="14 15" key="1">
    <citation type="journal article" date="2015" name="Nature">
        <title>rRNA introns, odd ribosomes, and small enigmatic genomes across a large radiation of phyla.</title>
        <authorList>
            <person name="Brown C.T."/>
            <person name="Hug L.A."/>
            <person name="Thomas B.C."/>
            <person name="Sharon I."/>
            <person name="Castelle C.J."/>
            <person name="Singh A."/>
            <person name="Wilkins M.J."/>
            <person name="Williams K.H."/>
            <person name="Banfield J.F."/>
        </authorList>
    </citation>
    <scope>NUCLEOTIDE SEQUENCE [LARGE SCALE GENOMIC DNA]</scope>
</reference>
<keyword evidence="5" id="KW-0479">Metal-binding</keyword>
<dbReference type="InterPro" id="IPR002646">
    <property type="entry name" value="PolA_pol_head_dom"/>
</dbReference>
<evidence type="ECO:0000313" key="14">
    <source>
        <dbReference type="EMBL" id="KKQ90090.1"/>
    </source>
</evidence>
<dbReference type="CDD" id="cd00077">
    <property type="entry name" value="HDc"/>
    <property type="match status" value="1"/>
</dbReference>
<dbReference type="PANTHER" id="PTHR46173">
    <property type="entry name" value="CCA TRNA NUCLEOTIDYLTRANSFERASE 1, MITOCHONDRIAL"/>
    <property type="match status" value="1"/>
</dbReference>
<evidence type="ECO:0000256" key="9">
    <source>
        <dbReference type="RuleBase" id="RU003953"/>
    </source>
</evidence>
<evidence type="ECO:0000259" key="10">
    <source>
        <dbReference type="Pfam" id="PF01743"/>
    </source>
</evidence>
<dbReference type="Pfam" id="PF01966">
    <property type="entry name" value="HD"/>
    <property type="match status" value="1"/>
</dbReference>
<evidence type="ECO:0000256" key="6">
    <source>
        <dbReference type="ARBA" id="ARBA00022741"/>
    </source>
</evidence>
<comment type="cofactor">
    <cofactor evidence="1">
        <name>Mg(2+)</name>
        <dbReference type="ChEBI" id="CHEBI:18420"/>
    </cofactor>
</comment>
<gene>
    <name evidence="14" type="ORF">UT12_C0002G0021</name>
</gene>
<evidence type="ECO:0000256" key="7">
    <source>
        <dbReference type="ARBA" id="ARBA00022842"/>
    </source>
</evidence>
<keyword evidence="6" id="KW-0547">Nucleotide-binding</keyword>
<dbReference type="GO" id="GO:0008033">
    <property type="term" value="P:tRNA processing"/>
    <property type="evidence" value="ECO:0007669"/>
    <property type="project" value="UniProtKB-KW"/>
</dbReference>
<dbReference type="InterPro" id="IPR043519">
    <property type="entry name" value="NT_sf"/>
</dbReference>
<comment type="similarity">
    <text evidence="9">Belongs to the tRNA nucleotidyltransferase/poly(A) polymerase family.</text>
</comment>
<dbReference type="Gene3D" id="1.10.246.80">
    <property type="match status" value="1"/>
</dbReference>
<dbReference type="Proteomes" id="UP000034893">
    <property type="component" value="Unassembled WGS sequence"/>
</dbReference>
<keyword evidence="4" id="KW-0548">Nucleotidyltransferase</keyword>
<dbReference type="Pfam" id="PF13735">
    <property type="entry name" value="tRNA_NucTran2_2"/>
    <property type="match status" value="1"/>
</dbReference>
<name>A0A0G0LQ67_9BACT</name>
<dbReference type="Gene3D" id="1.10.3090.10">
    <property type="entry name" value="cca-adding enzyme, domain 2"/>
    <property type="match status" value="1"/>
</dbReference>
<dbReference type="Pfam" id="PF12627">
    <property type="entry name" value="PolyA_pol_RNAbd"/>
    <property type="match status" value="1"/>
</dbReference>
<dbReference type="InterPro" id="IPR032828">
    <property type="entry name" value="PolyA_RNA-bd"/>
</dbReference>
<keyword evidence="8 9" id="KW-0694">RNA-binding</keyword>
<dbReference type="Gene3D" id="3.30.460.10">
    <property type="entry name" value="Beta Polymerase, domain 2"/>
    <property type="match status" value="1"/>
</dbReference>
<dbReference type="InterPro" id="IPR050264">
    <property type="entry name" value="Bact_CCA-adding_enz_type3_sf"/>
</dbReference>
<dbReference type="GO" id="GO:0000049">
    <property type="term" value="F:tRNA binding"/>
    <property type="evidence" value="ECO:0007669"/>
    <property type="project" value="TreeGrafter"/>
</dbReference>
<protein>
    <submittedName>
        <fullName evidence="14">PolyA polymerase</fullName>
    </submittedName>
</protein>
<accession>A0A0G0LQ67</accession>
<keyword evidence="3" id="KW-0819">tRNA processing</keyword>
<feature type="domain" description="tRNA nucleotidyltransferase/poly(A) polymerase RNA and SrmB- binding" evidence="12">
    <location>
        <begin position="199"/>
        <end position="260"/>
    </location>
</feature>
<keyword evidence="2 9" id="KW-0808">Transferase</keyword>
<dbReference type="SUPFAM" id="SSF81891">
    <property type="entry name" value="Poly A polymerase C-terminal region-like"/>
    <property type="match status" value="1"/>
</dbReference>
<dbReference type="EMBL" id="LBVP01000002">
    <property type="protein sequence ID" value="KKQ90090.1"/>
    <property type="molecule type" value="Genomic_DNA"/>
</dbReference>
<proteinExistence type="inferred from homology"/>
<feature type="domain" description="CCA-adding enzyme C-terminal" evidence="13">
    <location>
        <begin position="420"/>
        <end position="468"/>
    </location>
</feature>
<dbReference type="AlphaFoldDB" id="A0A0G0LQ67"/>
<dbReference type="SUPFAM" id="SSF81301">
    <property type="entry name" value="Nucleotidyltransferase"/>
    <property type="match status" value="1"/>
</dbReference>
<evidence type="ECO:0000256" key="8">
    <source>
        <dbReference type="ARBA" id="ARBA00022884"/>
    </source>
</evidence>
<evidence type="ECO:0000256" key="5">
    <source>
        <dbReference type="ARBA" id="ARBA00022723"/>
    </source>
</evidence>
<evidence type="ECO:0000256" key="4">
    <source>
        <dbReference type="ARBA" id="ARBA00022695"/>
    </source>
</evidence>
<dbReference type="Pfam" id="PF01743">
    <property type="entry name" value="PolyA_pol"/>
    <property type="match status" value="1"/>
</dbReference>
<dbReference type="GO" id="GO:0016779">
    <property type="term" value="F:nucleotidyltransferase activity"/>
    <property type="evidence" value="ECO:0007669"/>
    <property type="project" value="UniProtKB-KW"/>
</dbReference>
<evidence type="ECO:0000256" key="2">
    <source>
        <dbReference type="ARBA" id="ARBA00022679"/>
    </source>
</evidence>
<feature type="domain" description="Poly A polymerase head" evidence="10">
    <location>
        <begin position="23"/>
        <end position="172"/>
    </location>
</feature>
<dbReference type="GO" id="GO:0000166">
    <property type="term" value="F:nucleotide binding"/>
    <property type="evidence" value="ECO:0007669"/>
    <property type="project" value="UniProtKB-KW"/>
</dbReference>
<evidence type="ECO:0000259" key="11">
    <source>
        <dbReference type="Pfam" id="PF01966"/>
    </source>
</evidence>
<evidence type="ECO:0000256" key="1">
    <source>
        <dbReference type="ARBA" id="ARBA00001946"/>
    </source>
</evidence>
<evidence type="ECO:0000259" key="12">
    <source>
        <dbReference type="Pfam" id="PF12627"/>
    </source>
</evidence>
<dbReference type="PANTHER" id="PTHR46173:SF1">
    <property type="entry name" value="CCA TRNA NUCLEOTIDYLTRANSFERASE 1, MITOCHONDRIAL"/>
    <property type="match status" value="1"/>
</dbReference>
<dbReference type="InterPro" id="IPR006674">
    <property type="entry name" value="HD_domain"/>
</dbReference>
<evidence type="ECO:0000259" key="13">
    <source>
        <dbReference type="Pfam" id="PF13735"/>
    </source>
</evidence>
<dbReference type="PATRIC" id="fig|1618414.3.peg.81"/>
<organism evidence="14 15">
    <name type="scientific">Candidatus Curtissbacteria bacterium GW2011_GWC2_38_9</name>
    <dbReference type="NCBI Taxonomy" id="1618414"/>
    <lineage>
        <taxon>Bacteria</taxon>
        <taxon>Candidatus Curtissiibacteriota</taxon>
    </lineage>
</organism>
<comment type="caution">
    <text evidence="14">The sequence shown here is derived from an EMBL/GenBank/DDBJ whole genome shotgun (WGS) entry which is preliminary data.</text>
</comment>
<evidence type="ECO:0000256" key="3">
    <source>
        <dbReference type="ARBA" id="ARBA00022694"/>
    </source>
</evidence>
<feature type="domain" description="HD" evidence="11">
    <location>
        <begin position="273"/>
        <end position="360"/>
    </location>
</feature>
<dbReference type="InterPro" id="IPR032810">
    <property type="entry name" value="CCA-adding_enz_C"/>
</dbReference>
<sequence>MSIDKEVLNILDKITKAGFEVAIVGGAVRDVLSKKSVSDWDLATNTRPEEILKLFKNAFYNNRFGTVGVPLRVKGQGSRVKGQIVQITTYRKEEKYTDRRHPDVIVWGKTLDEDLARRDFTINAMALKVDPSDQSLASSQRQKTYPLTSSSYTLTLVDPYGGQKDLKNKIVRTVGDPNKRFGEDALRLLRAVRFATILGFKIEEKTLSAIAKNAKLLSLISGERIRDELFKILENDNAAQGIFLARETGLLKVFLPELDESFEVEQKSPKRHHIYDVGTHCVMSLKHCPSKDSITKLATLLHDIGKAKVAEVTEDGIRTFHNHEVIGSRQALVIAKRWNLSHIQREKLFKLVRWHQFTVNENQTDKALRRFIKNIGVENIEDIMDLRIGDRLGGGLQQPESWRLKLFRQRLKEVMKKPFTVSDLKIDGNDVMKILDIGPGPKVGEVLNKLFEEVVDDEKKNNREYLLKRLKELKN</sequence>
<dbReference type="InterPro" id="IPR003607">
    <property type="entry name" value="HD/PDEase_dom"/>
</dbReference>
<dbReference type="CDD" id="cd05398">
    <property type="entry name" value="NT_ClassII-CCAase"/>
    <property type="match status" value="1"/>
</dbReference>
<dbReference type="GO" id="GO:0046872">
    <property type="term" value="F:metal ion binding"/>
    <property type="evidence" value="ECO:0007669"/>
    <property type="project" value="UniProtKB-KW"/>
</dbReference>